<keyword evidence="6" id="KW-0732">Signal</keyword>
<evidence type="ECO:0000256" key="2">
    <source>
        <dbReference type="ARBA" id="ARBA00012581"/>
    </source>
</evidence>
<dbReference type="Gene3D" id="2.80.10.50">
    <property type="match status" value="3"/>
</dbReference>
<dbReference type="EMBL" id="JAENIK010000012">
    <property type="protein sequence ID" value="MBK1817575.1"/>
    <property type="molecule type" value="Genomic_DNA"/>
</dbReference>
<dbReference type="CDD" id="cd00161">
    <property type="entry name" value="beta-trefoil_Ricin-like"/>
    <property type="match status" value="3"/>
</dbReference>
<dbReference type="RefSeq" id="WP_200352514.1">
    <property type="nucleotide sequence ID" value="NZ_BAABHZ010000001.1"/>
</dbReference>
<comment type="caution">
    <text evidence="9">The sequence shown here is derived from an EMBL/GenBank/DDBJ whole genome shotgun (WGS) entry which is preliminary data.</text>
</comment>
<evidence type="ECO:0000259" key="7">
    <source>
        <dbReference type="SMART" id="SM00148"/>
    </source>
</evidence>
<evidence type="ECO:0000256" key="6">
    <source>
        <dbReference type="SAM" id="SignalP"/>
    </source>
</evidence>
<dbReference type="GO" id="GO:0008081">
    <property type="term" value="F:phosphoric diester hydrolase activity"/>
    <property type="evidence" value="ECO:0007669"/>
    <property type="project" value="InterPro"/>
</dbReference>
<dbReference type="SUPFAM" id="SSF51695">
    <property type="entry name" value="PLC-like phosphodiesterases"/>
    <property type="match status" value="1"/>
</dbReference>
<dbReference type="Pfam" id="PF14200">
    <property type="entry name" value="RicinB_lectin_2"/>
    <property type="match status" value="2"/>
</dbReference>
<dbReference type="InterPro" id="IPR017946">
    <property type="entry name" value="PLC-like_Pdiesterase_TIM-brl"/>
</dbReference>
<evidence type="ECO:0000256" key="4">
    <source>
        <dbReference type="ARBA" id="ARBA00030474"/>
    </source>
</evidence>
<feature type="domain" description="Ricin B lectin" evidence="8">
    <location>
        <begin position="305"/>
        <end position="445"/>
    </location>
</feature>
<evidence type="ECO:0000256" key="5">
    <source>
        <dbReference type="ARBA" id="ARBA00030782"/>
    </source>
</evidence>
<feature type="chain" id="PRO_5037600389" description="1-phosphatidylinositol phosphodiesterase" evidence="6">
    <location>
        <begin position="24"/>
        <end position="589"/>
    </location>
</feature>
<evidence type="ECO:0000256" key="1">
    <source>
        <dbReference type="ARBA" id="ARBA00001316"/>
    </source>
</evidence>
<dbReference type="SMART" id="SM00148">
    <property type="entry name" value="PLCXc"/>
    <property type="match status" value="1"/>
</dbReference>
<dbReference type="PROSITE" id="PS50231">
    <property type="entry name" value="RICIN_B_LECTIN"/>
    <property type="match status" value="1"/>
</dbReference>
<dbReference type="EC" id="4.6.1.13" evidence="2"/>
<reference evidence="9" key="1">
    <citation type="submission" date="2021-01" db="EMBL/GenBank/DDBJ databases">
        <title>Modified the classification status of verrucomicrobia.</title>
        <authorList>
            <person name="Feng X."/>
        </authorList>
    </citation>
    <scope>NUCLEOTIDE SEQUENCE</scope>
    <source>
        <strain evidence="9">JCM 18052</strain>
    </source>
</reference>
<feature type="domain" description="Phosphatidylinositol-specific phospholipase C X" evidence="7">
    <location>
        <begin position="32"/>
        <end position="174"/>
    </location>
</feature>
<dbReference type="PANTHER" id="PTHR13593:SF113">
    <property type="entry name" value="SI:DKEY-266F7.9"/>
    <property type="match status" value="1"/>
</dbReference>
<sequence length="589" mass="64343">MIKTHLGKIMGLFLTAIPALLHGAGNNWMNSVDGARLISDLSIPGTHDSGARYEPVAGTAKCQNLTIAEQLNAGVRFLDIRCRHLDNAFTIHHGSVYQNINFNDVLNDTIGFLNANPSETVIMSVKEEHTSSGTTRSFEATFDSYVAQNPGKWLLASSIPSLTNARGKIVLFRRFGAGGLPKGIDASNWPDNAAFSTGGTLRVQDIYNVPDNDPKWNSILAILNEARYGGPAPLYVNFASGVKSGVFGIPSITTVSNNINPRLTTFFTNNPSGRFGSILMDFADASKCSMIYNTNTPASRPSYRAAYYMIVNRNSGKALDLISGNTGNSAAINQWSYDYNGPNQRWVLAPTEASNHFRISSWVSGKALCIEADSTATGARTHAYDYTGNNTGQQFDLVDAGNGYYKIRNVKSNLVLEILNAGTADNDRVQQNTDTGGLHQQWRLQPWGDYQVRASTGKYICIENAGSSNGNPIIQYTYENNPWFKWRFEGVTNGHLKASSLNALGRAISVVGGTSVNGEDCQLYDYNVANAGDQKLRIVPKTNGNVKFHFVHDGMSWDIPGGNSANNVRLEQYPDNGNAWQEFLLEAVR</sequence>
<dbReference type="Proteomes" id="UP000600139">
    <property type="component" value="Unassembled WGS sequence"/>
</dbReference>
<proteinExistence type="predicted"/>
<organism evidence="9 10">
    <name type="scientific">Luteolibacter yonseiensis</name>
    <dbReference type="NCBI Taxonomy" id="1144680"/>
    <lineage>
        <taxon>Bacteria</taxon>
        <taxon>Pseudomonadati</taxon>
        <taxon>Verrucomicrobiota</taxon>
        <taxon>Verrucomicrobiia</taxon>
        <taxon>Verrucomicrobiales</taxon>
        <taxon>Verrucomicrobiaceae</taxon>
        <taxon>Luteolibacter</taxon>
    </lineage>
</organism>
<evidence type="ECO:0000313" key="10">
    <source>
        <dbReference type="Proteomes" id="UP000600139"/>
    </source>
</evidence>
<evidence type="ECO:0000313" key="9">
    <source>
        <dbReference type="EMBL" id="MBK1817575.1"/>
    </source>
</evidence>
<keyword evidence="10" id="KW-1185">Reference proteome</keyword>
<dbReference type="Gene3D" id="3.20.20.190">
    <property type="entry name" value="Phosphatidylinositol (PI) phosphodiesterase"/>
    <property type="match status" value="1"/>
</dbReference>
<dbReference type="InterPro" id="IPR000772">
    <property type="entry name" value="Ricin_B_lectin"/>
</dbReference>
<dbReference type="PANTHER" id="PTHR13593">
    <property type="match status" value="1"/>
</dbReference>
<dbReference type="GO" id="GO:0004436">
    <property type="term" value="F:phosphatidylinositol diacylglycerol-lyase activity"/>
    <property type="evidence" value="ECO:0007669"/>
    <property type="project" value="UniProtKB-EC"/>
</dbReference>
<dbReference type="SMART" id="SM00458">
    <property type="entry name" value="RICIN"/>
    <property type="match status" value="2"/>
</dbReference>
<evidence type="ECO:0000259" key="8">
    <source>
        <dbReference type="SMART" id="SM00458"/>
    </source>
</evidence>
<gene>
    <name evidence="9" type="ORF">JIN84_18295</name>
</gene>
<dbReference type="InterPro" id="IPR035992">
    <property type="entry name" value="Ricin_B-like_lectins"/>
</dbReference>
<dbReference type="GO" id="GO:0006629">
    <property type="term" value="P:lipid metabolic process"/>
    <property type="evidence" value="ECO:0007669"/>
    <property type="project" value="InterPro"/>
</dbReference>
<dbReference type="AlphaFoldDB" id="A0A934R8T5"/>
<accession>A0A934R8T5</accession>
<dbReference type="Pfam" id="PF00388">
    <property type="entry name" value="PI-PLC-X"/>
    <property type="match status" value="1"/>
</dbReference>
<feature type="signal peptide" evidence="6">
    <location>
        <begin position="1"/>
        <end position="23"/>
    </location>
</feature>
<dbReference type="InterPro" id="IPR000909">
    <property type="entry name" value="PLipase_C_PInositol-sp_X_dom"/>
</dbReference>
<comment type="catalytic activity">
    <reaction evidence="1">
        <text>a 1,2-diacyl-sn-glycero-3-phospho-(1D-myo-inositol) = 1D-myo-inositol 1,2-cyclic phosphate + a 1,2-diacyl-sn-glycerol</text>
        <dbReference type="Rhea" id="RHEA:17093"/>
        <dbReference type="ChEBI" id="CHEBI:17815"/>
        <dbReference type="ChEBI" id="CHEBI:57880"/>
        <dbReference type="ChEBI" id="CHEBI:58484"/>
        <dbReference type="EC" id="4.6.1.13"/>
    </reaction>
</comment>
<dbReference type="CDD" id="cd08586">
    <property type="entry name" value="PI-PLCc_BcPLC_like"/>
    <property type="match status" value="1"/>
</dbReference>
<dbReference type="PROSITE" id="PS50007">
    <property type="entry name" value="PIPLC_X_DOMAIN"/>
    <property type="match status" value="1"/>
</dbReference>
<feature type="domain" description="Ricin B lectin" evidence="8">
    <location>
        <begin position="448"/>
        <end position="586"/>
    </location>
</feature>
<evidence type="ECO:0000256" key="3">
    <source>
        <dbReference type="ARBA" id="ARBA00019758"/>
    </source>
</evidence>
<name>A0A934R8T5_9BACT</name>
<dbReference type="InterPro" id="IPR051057">
    <property type="entry name" value="PI-PLC_domain"/>
</dbReference>
<dbReference type="SUPFAM" id="SSF50370">
    <property type="entry name" value="Ricin B-like lectins"/>
    <property type="match status" value="2"/>
</dbReference>
<protein>
    <recommendedName>
        <fullName evidence="3">1-phosphatidylinositol phosphodiesterase</fullName>
        <ecNumber evidence="2">4.6.1.13</ecNumber>
    </recommendedName>
    <alternativeName>
        <fullName evidence="4">Phosphatidylinositol diacylglycerol-lyase</fullName>
    </alternativeName>
    <alternativeName>
        <fullName evidence="5">Phosphatidylinositol-specific phospholipase C</fullName>
    </alternativeName>
</protein>